<dbReference type="Proteomes" id="UP000002640">
    <property type="component" value="Unassembled WGS sequence"/>
</dbReference>
<evidence type="ECO:0000256" key="1">
    <source>
        <dbReference type="ARBA" id="ARBA00004123"/>
    </source>
</evidence>
<dbReference type="AlphaFoldDB" id="G4ZIK9"/>
<proteinExistence type="inferred from homology"/>
<dbReference type="PANTHER" id="PTHR10073:SF12">
    <property type="entry name" value="DNA MISMATCH REPAIR PROTEIN MLH1"/>
    <property type="match status" value="1"/>
</dbReference>
<dbReference type="InterPro" id="IPR014721">
    <property type="entry name" value="Ribsml_uS5_D2-typ_fold_subgr"/>
</dbReference>
<dbReference type="SUPFAM" id="SSF54211">
    <property type="entry name" value="Ribosomal protein S5 domain 2-like"/>
    <property type="match status" value="1"/>
</dbReference>
<feature type="non-terminal residue" evidence="7">
    <location>
        <position position="1"/>
    </location>
</feature>
<dbReference type="Pfam" id="PF01119">
    <property type="entry name" value="DNA_mis_repair"/>
    <property type="match status" value="1"/>
</dbReference>
<evidence type="ECO:0000313" key="7">
    <source>
        <dbReference type="EMBL" id="EGZ17253.1"/>
    </source>
</evidence>
<dbReference type="GeneID" id="20650890"/>
<dbReference type="InterPro" id="IPR013507">
    <property type="entry name" value="DNA_mismatch_S5_2-like"/>
</dbReference>
<dbReference type="GO" id="GO:0032389">
    <property type="term" value="C:MutLalpha complex"/>
    <property type="evidence" value="ECO:0007669"/>
    <property type="project" value="TreeGrafter"/>
</dbReference>
<evidence type="ECO:0000256" key="5">
    <source>
        <dbReference type="ARBA" id="ARBA00023242"/>
    </source>
</evidence>
<dbReference type="RefSeq" id="XP_009526311.1">
    <property type="nucleotide sequence ID" value="XM_009528016.1"/>
</dbReference>
<dbReference type="STRING" id="1094619.G4ZIK9"/>
<reference evidence="7 8" key="1">
    <citation type="journal article" date="2006" name="Science">
        <title>Phytophthora genome sequences uncover evolutionary origins and mechanisms of pathogenesis.</title>
        <authorList>
            <person name="Tyler B.M."/>
            <person name="Tripathy S."/>
            <person name="Zhang X."/>
            <person name="Dehal P."/>
            <person name="Jiang R.H."/>
            <person name="Aerts A."/>
            <person name="Arredondo F.D."/>
            <person name="Baxter L."/>
            <person name="Bensasson D."/>
            <person name="Beynon J.L."/>
            <person name="Chapman J."/>
            <person name="Damasceno C.M."/>
            <person name="Dorrance A.E."/>
            <person name="Dou D."/>
            <person name="Dickerman A.W."/>
            <person name="Dubchak I.L."/>
            <person name="Garbelotto M."/>
            <person name="Gijzen M."/>
            <person name="Gordon S.G."/>
            <person name="Govers F."/>
            <person name="Grunwald N.J."/>
            <person name="Huang W."/>
            <person name="Ivors K.L."/>
            <person name="Jones R.W."/>
            <person name="Kamoun S."/>
            <person name="Krampis K."/>
            <person name="Lamour K.H."/>
            <person name="Lee M.K."/>
            <person name="McDonald W.H."/>
            <person name="Medina M."/>
            <person name="Meijer H.J."/>
            <person name="Nordberg E.K."/>
            <person name="Maclean D.J."/>
            <person name="Ospina-Giraldo M.D."/>
            <person name="Morris P.F."/>
            <person name="Phuntumart V."/>
            <person name="Putnam N.H."/>
            <person name="Rash S."/>
            <person name="Rose J.K."/>
            <person name="Sakihama Y."/>
            <person name="Salamov A.A."/>
            <person name="Savidor A."/>
            <person name="Scheuring C.F."/>
            <person name="Smith B.M."/>
            <person name="Sobral B.W."/>
            <person name="Terry A."/>
            <person name="Torto-Alalibo T.A."/>
            <person name="Win J."/>
            <person name="Xu Z."/>
            <person name="Zhang H."/>
            <person name="Grigoriev I.V."/>
            <person name="Rokhsar D.S."/>
            <person name="Boore J.L."/>
        </authorList>
    </citation>
    <scope>NUCLEOTIDE SEQUENCE [LARGE SCALE GENOMIC DNA]</scope>
    <source>
        <strain evidence="7 8">P6497</strain>
    </source>
</reference>
<keyword evidence="3" id="KW-0227">DNA damage</keyword>
<evidence type="ECO:0000256" key="4">
    <source>
        <dbReference type="ARBA" id="ARBA00023204"/>
    </source>
</evidence>
<dbReference type="InterPro" id="IPR020568">
    <property type="entry name" value="Ribosomal_Su5_D2-typ_SF"/>
</dbReference>
<dbReference type="GO" id="GO:0140664">
    <property type="term" value="F:ATP-dependent DNA damage sensor activity"/>
    <property type="evidence" value="ECO:0007669"/>
    <property type="project" value="InterPro"/>
</dbReference>
<dbReference type="EMBL" id="JH159154">
    <property type="protein sequence ID" value="EGZ17253.1"/>
    <property type="molecule type" value="Genomic_DNA"/>
</dbReference>
<dbReference type="SMR" id="G4ZIK9"/>
<dbReference type="PANTHER" id="PTHR10073">
    <property type="entry name" value="DNA MISMATCH REPAIR PROTEIN MLH, PMS, MUTL"/>
    <property type="match status" value="1"/>
</dbReference>
<evidence type="ECO:0000256" key="2">
    <source>
        <dbReference type="ARBA" id="ARBA00006082"/>
    </source>
</evidence>
<feature type="domain" description="DNA mismatch repair protein S5" evidence="6">
    <location>
        <begin position="1"/>
        <end position="95"/>
    </location>
</feature>
<keyword evidence="4" id="KW-0234">DNA repair</keyword>
<dbReference type="GO" id="GO:0005524">
    <property type="term" value="F:ATP binding"/>
    <property type="evidence" value="ECO:0007669"/>
    <property type="project" value="InterPro"/>
</dbReference>
<feature type="non-terminal residue" evidence="7">
    <location>
        <position position="110"/>
    </location>
</feature>
<dbReference type="SMART" id="SM01340">
    <property type="entry name" value="DNA_mis_repair"/>
    <property type="match status" value="1"/>
</dbReference>
<comment type="similarity">
    <text evidence="2">Belongs to the DNA mismatch repair MutL/HexB family.</text>
</comment>
<dbReference type="FunFam" id="3.30.230.10:FF:000014">
    <property type="entry name" value="DNA mismatch repair protein Mlh1"/>
    <property type="match status" value="1"/>
</dbReference>
<sequence>KVRGYISNANYHLRKSNFILFINDRLVECPSLKRACEYVYSLYLPKNTHPFIYLSMELPPRNIDVNVHPTKREVHFLHEEDIVDSISQAIEKRLKGSNESRSFSVQPITA</sequence>
<dbReference type="GO" id="GO:0030983">
    <property type="term" value="F:mismatched DNA binding"/>
    <property type="evidence" value="ECO:0007669"/>
    <property type="project" value="InterPro"/>
</dbReference>
<keyword evidence="5" id="KW-0539">Nucleus</keyword>
<name>G4ZIK9_PHYSP</name>
<dbReference type="InterPro" id="IPR038973">
    <property type="entry name" value="MutL/Mlh/Pms-like"/>
</dbReference>
<evidence type="ECO:0000256" key="3">
    <source>
        <dbReference type="ARBA" id="ARBA00022763"/>
    </source>
</evidence>
<keyword evidence="8" id="KW-1185">Reference proteome</keyword>
<accession>G4ZIK9</accession>
<dbReference type="GO" id="GO:0016887">
    <property type="term" value="F:ATP hydrolysis activity"/>
    <property type="evidence" value="ECO:0007669"/>
    <property type="project" value="InterPro"/>
</dbReference>
<organism evidence="7 8">
    <name type="scientific">Phytophthora sojae (strain P6497)</name>
    <name type="common">Soybean stem and root rot agent</name>
    <name type="synonym">Phytophthora megasperma f. sp. glycines</name>
    <dbReference type="NCBI Taxonomy" id="1094619"/>
    <lineage>
        <taxon>Eukaryota</taxon>
        <taxon>Sar</taxon>
        <taxon>Stramenopiles</taxon>
        <taxon>Oomycota</taxon>
        <taxon>Peronosporomycetes</taxon>
        <taxon>Peronosporales</taxon>
        <taxon>Peronosporaceae</taxon>
        <taxon>Phytophthora</taxon>
    </lineage>
</organism>
<gene>
    <name evidence="7" type="ORF">PHYSODRAFT_384925</name>
</gene>
<comment type="subcellular location">
    <subcellularLocation>
        <location evidence="1">Nucleus</location>
    </subcellularLocation>
</comment>
<dbReference type="GO" id="GO:0006298">
    <property type="term" value="P:mismatch repair"/>
    <property type="evidence" value="ECO:0007669"/>
    <property type="project" value="InterPro"/>
</dbReference>
<dbReference type="KEGG" id="psoj:PHYSODRAFT_384925"/>
<protein>
    <recommendedName>
        <fullName evidence="6">DNA mismatch repair protein S5 domain-containing protein</fullName>
    </recommendedName>
</protein>
<evidence type="ECO:0000259" key="6">
    <source>
        <dbReference type="SMART" id="SM01340"/>
    </source>
</evidence>
<dbReference type="InParanoid" id="G4ZIK9"/>
<evidence type="ECO:0000313" key="8">
    <source>
        <dbReference type="Proteomes" id="UP000002640"/>
    </source>
</evidence>
<dbReference type="Gene3D" id="3.30.230.10">
    <property type="match status" value="1"/>
</dbReference>